<protein>
    <submittedName>
        <fullName evidence="3">V-set and transmembrane domain containing 2 like</fullName>
    </submittedName>
</protein>
<name>A0A8C5WB88_MICMU</name>
<reference evidence="3" key="1">
    <citation type="submission" date="2016-12" db="EMBL/GenBank/DDBJ databases">
        <title>Mouse lemur reference genome and diversity panel.</title>
        <authorList>
            <person name="Harris R."/>
            <person name="Larsen P."/>
            <person name="Liu Y."/>
            <person name="Hughes D.S."/>
            <person name="Murali S."/>
            <person name="Raveendran M."/>
            <person name="Korchina V."/>
            <person name="Wang M."/>
            <person name="Jhangiani S."/>
            <person name="Bandaranaike D."/>
            <person name="Bellair M."/>
            <person name="Blankenburg K."/>
            <person name="Chao H."/>
            <person name="Dahdouli M."/>
            <person name="Dinh H."/>
            <person name="Doddapaneni H."/>
            <person name="English A."/>
            <person name="Firestine M."/>
            <person name="Gnanaolivu R."/>
            <person name="Gross S."/>
            <person name="Hernandez B."/>
            <person name="Javaid M."/>
            <person name="Jayaseelan J."/>
            <person name="Jones J."/>
            <person name="Khan Z."/>
            <person name="Kovar C."/>
            <person name="Kurapati P."/>
            <person name="Le B."/>
            <person name="Lee S."/>
            <person name="Li M."/>
            <person name="Mathew T."/>
            <person name="Narasimhan A."/>
            <person name="Ngo D."/>
            <person name="Nguyen L."/>
            <person name="Okwuonu G."/>
            <person name="Ongeri F."/>
            <person name="Osuji N."/>
            <person name="Pu L.-L."/>
            <person name="Puazo M."/>
            <person name="Quiroz J."/>
            <person name="Raj R."/>
            <person name="Rajbhandari K."/>
            <person name="Reid J.G."/>
            <person name="Santibanez J."/>
            <person name="Sexton D."/>
            <person name="Skinner E."/>
            <person name="Vee V."/>
            <person name="Weissenberger G."/>
            <person name="Wu Y."/>
            <person name="Xin Y."/>
            <person name="Han Y."/>
            <person name="Campbell C."/>
            <person name="Brown A."/>
            <person name="Sullivan B."/>
            <person name="Shelton J."/>
            <person name="Brown S."/>
            <person name="Dudchenko O."/>
            <person name="Machol I."/>
            <person name="Durand N."/>
            <person name="Shamim M."/>
            <person name="Lieberman A."/>
            <person name="Muzny D.M."/>
            <person name="Richards S."/>
            <person name="Yoder A."/>
            <person name="Worley K.C."/>
            <person name="Rogers J."/>
            <person name="Gibbs R.A."/>
        </authorList>
    </citation>
    <scope>NUCLEOTIDE SEQUENCE [LARGE SCALE GENOMIC DNA]</scope>
</reference>
<dbReference type="GeneTree" id="ENSGT00940000159381"/>
<feature type="chain" id="PRO_5034130093" evidence="2">
    <location>
        <begin position="28"/>
        <end position="133"/>
    </location>
</feature>
<reference evidence="3" key="2">
    <citation type="submission" date="2025-08" db="UniProtKB">
        <authorList>
            <consortium name="Ensembl"/>
        </authorList>
    </citation>
    <scope>IDENTIFICATION</scope>
</reference>
<reference evidence="3" key="3">
    <citation type="submission" date="2025-09" db="UniProtKB">
        <authorList>
            <consortium name="Ensembl"/>
        </authorList>
    </citation>
    <scope>IDENTIFICATION</scope>
</reference>
<evidence type="ECO:0000313" key="3">
    <source>
        <dbReference type="Ensembl" id="ENSMICP00000036594.2"/>
    </source>
</evidence>
<feature type="compositionally biased region" description="Low complexity" evidence="1">
    <location>
        <begin position="76"/>
        <end position="90"/>
    </location>
</feature>
<accession>A0A8C5WB88</accession>
<keyword evidence="4" id="KW-1185">Reference proteome</keyword>
<dbReference type="AlphaFoldDB" id="A0A8C5WB88"/>
<organism evidence="3 4">
    <name type="scientific">Microcebus murinus</name>
    <name type="common">Gray mouse lemur</name>
    <name type="synonym">Lemur murinus</name>
    <dbReference type="NCBI Taxonomy" id="30608"/>
    <lineage>
        <taxon>Eukaryota</taxon>
        <taxon>Metazoa</taxon>
        <taxon>Chordata</taxon>
        <taxon>Craniata</taxon>
        <taxon>Vertebrata</taxon>
        <taxon>Euteleostomi</taxon>
        <taxon>Mammalia</taxon>
        <taxon>Eutheria</taxon>
        <taxon>Euarchontoglires</taxon>
        <taxon>Primates</taxon>
        <taxon>Strepsirrhini</taxon>
        <taxon>Lemuriformes</taxon>
        <taxon>Cheirogaleidae</taxon>
        <taxon>Microcebus</taxon>
    </lineage>
</organism>
<evidence type="ECO:0000256" key="2">
    <source>
        <dbReference type="SAM" id="SignalP"/>
    </source>
</evidence>
<dbReference type="EMBL" id="ABDC03021583">
    <property type="status" value="NOT_ANNOTATED_CDS"/>
    <property type="molecule type" value="Genomic_DNA"/>
</dbReference>
<dbReference type="Ensembl" id="ENSMICT00000036649.2">
    <property type="protein sequence ID" value="ENSMICP00000036594.2"/>
    <property type="gene ID" value="ENSMICG00000033955.2"/>
</dbReference>
<feature type="compositionally biased region" description="Basic residues" evidence="1">
    <location>
        <begin position="63"/>
        <end position="75"/>
    </location>
</feature>
<proteinExistence type="predicted"/>
<feature type="signal peptide" evidence="2">
    <location>
        <begin position="1"/>
        <end position="27"/>
    </location>
</feature>
<feature type="compositionally biased region" description="Low complexity" evidence="1">
    <location>
        <begin position="111"/>
        <end position="133"/>
    </location>
</feature>
<feature type="region of interest" description="Disordered" evidence="1">
    <location>
        <begin position="30"/>
        <end position="133"/>
    </location>
</feature>
<evidence type="ECO:0000313" key="4">
    <source>
        <dbReference type="Proteomes" id="UP000694394"/>
    </source>
</evidence>
<gene>
    <name evidence="3" type="primary">VSTM2L</name>
</gene>
<keyword evidence="2" id="KW-0732">Signal</keyword>
<dbReference type="Proteomes" id="UP000694394">
    <property type="component" value="Chromosome 18"/>
</dbReference>
<sequence>MGAPLAVALGALHYLALFLQLGGATRAAGHAPWDNHVSGHGGQGGGQQHLPQAALVPGEAHGRRYLRVQGHRLQRRQGPAPQGQGLPAGAARRELRPAPARSPSRRPRPAPAQAGQGAEEALAGAGGLQPLDW</sequence>
<evidence type="ECO:0000256" key="1">
    <source>
        <dbReference type="SAM" id="MobiDB-lite"/>
    </source>
</evidence>